<feature type="compositionally biased region" description="Basic and acidic residues" evidence="1">
    <location>
        <begin position="255"/>
        <end position="274"/>
    </location>
</feature>
<sequence>MATDSFNNLESPELVLSKDETKTVTTSQDSDYYFEDGSVTFRVEETLFKVHASLLKLRPSDFEGRFDVSTECVGSTRGTCDDTPLVIPDIKSSQFRNLMKVIYCPPSNKFFLSLPAIASADIEERDAWRQFVFYLDVAALAHRFSMRDIEKWAKPRLRSLVRTAALKISDGLDSTSNDDVLEFGLNPEGDSDSEGDQRDDSEIEEYVENSEDQDESGEEDNGDSGGREESNKSNTDSESDSDKDEDYESDEDSSSDDKLDSDSDSSKGQRDNELFTKAEESPIFRFMDGIWYAKDISDTALLHDIRNILQHHFTKVHYLPVDMLLSFFRVSNLRQRDTPMFGFLFLLLLGHGHKAWDENIFTQVDRMALFSAQCYLTPLPDSLKVPSAAPLFKKIDCAKRFAKRFTSSQVKPSCVKECYREMFPFWADEFGDAYYKHMTSNEPLVAIKSLASIPHRRLNFSEKIRAKECGHQCYLKMLGQVDRDIQGLYARLAEYYKPIA</sequence>
<evidence type="ECO:0008006" key="4">
    <source>
        <dbReference type="Google" id="ProtNLM"/>
    </source>
</evidence>
<protein>
    <recommendedName>
        <fullName evidence="4">BTB domain-containing protein</fullName>
    </recommendedName>
</protein>
<evidence type="ECO:0000256" key="1">
    <source>
        <dbReference type="SAM" id="MobiDB-lite"/>
    </source>
</evidence>
<comment type="caution">
    <text evidence="2">The sequence shown here is derived from an EMBL/GenBank/DDBJ whole genome shotgun (WGS) entry which is preliminary data.</text>
</comment>
<gene>
    <name evidence="2" type="ORF">RDB_LOCUS40240</name>
</gene>
<accession>A0A8H3A692</accession>
<evidence type="ECO:0000313" key="2">
    <source>
        <dbReference type="EMBL" id="CAE6387105.1"/>
    </source>
</evidence>
<reference evidence="2" key="1">
    <citation type="submission" date="2021-01" db="EMBL/GenBank/DDBJ databases">
        <authorList>
            <person name="Kaushik A."/>
        </authorList>
    </citation>
    <scope>NUCLEOTIDE SEQUENCE</scope>
    <source>
        <strain evidence="2">AG1-1C</strain>
    </source>
</reference>
<dbReference type="Gene3D" id="3.30.710.10">
    <property type="entry name" value="Potassium Channel Kv1.1, Chain A"/>
    <property type="match status" value="1"/>
</dbReference>
<dbReference type="AlphaFoldDB" id="A0A8H3A692"/>
<evidence type="ECO:0000313" key="3">
    <source>
        <dbReference type="Proteomes" id="UP000663846"/>
    </source>
</evidence>
<dbReference type="InterPro" id="IPR011333">
    <property type="entry name" value="SKP1/BTB/POZ_sf"/>
</dbReference>
<organism evidence="2 3">
    <name type="scientific">Rhizoctonia solani</name>
    <dbReference type="NCBI Taxonomy" id="456999"/>
    <lineage>
        <taxon>Eukaryota</taxon>
        <taxon>Fungi</taxon>
        <taxon>Dikarya</taxon>
        <taxon>Basidiomycota</taxon>
        <taxon>Agaricomycotina</taxon>
        <taxon>Agaricomycetes</taxon>
        <taxon>Cantharellales</taxon>
        <taxon>Ceratobasidiaceae</taxon>
        <taxon>Rhizoctonia</taxon>
    </lineage>
</organism>
<feature type="region of interest" description="Disordered" evidence="1">
    <location>
        <begin position="177"/>
        <end position="274"/>
    </location>
</feature>
<dbReference type="Proteomes" id="UP000663846">
    <property type="component" value="Unassembled WGS sequence"/>
</dbReference>
<feature type="compositionally biased region" description="Acidic residues" evidence="1">
    <location>
        <begin position="201"/>
        <end position="222"/>
    </location>
</feature>
<proteinExistence type="predicted"/>
<name>A0A8H3A692_9AGAM</name>
<dbReference type="EMBL" id="CAJMWS010000265">
    <property type="protein sequence ID" value="CAE6387105.1"/>
    <property type="molecule type" value="Genomic_DNA"/>
</dbReference>
<feature type="compositionally biased region" description="Acidic residues" evidence="1">
    <location>
        <begin position="237"/>
        <end position="254"/>
    </location>
</feature>